<keyword evidence="3" id="KW-1185">Reference proteome</keyword>
<gene>
    <name evidence="2" type="ORF">HPC62_21020</name>
</gene>
<sequence length="265" mass="28885">MRSLFQRSAAIAVASGIALTGLLAGGLRVLALTTEQVMERLRPIPVFAVTDADGTPLVATTGEGDNATPVAGVFISRQDAQQFVEGLKSRNPQLGNSVQVTTVSLAEIFELAVRQQNDDDALRFYFVPMRQQVESARTVLQQNRQNPENFEGVPLFFLESTQEGGGYLTIQQGNQRVIPIFFTQQDLQAMVTRITQQEPSLAGRTRVQVTSLETLIQIFQSSDDPDLNQVVLVPPRETLEYIRTLQPNGGTAPAGGGRNSGGRTR</sequence>
<reference evidence="2 3" key="1">
    <citation type="submission" date="2020-05" db="EMBL/GenBank/DDBJ databases">
        <title>Complete genome sequence of of a novel Thermoleptolyngbya strain isolated from hot springs of Ganzi, Sichuan China.</title>
        <authorList>
            <person name="Tang J."/>
            <person name="Daroch M."/>
            <person name="Li L."/>
            <person name="Waleron K."/>
            <person name="Waleron M."/>
            <person name="Waleron M."/>
        </authorList>
    </citation>
    <scope>NUCLEOTIDE SEQUENCE [LARGE SCALE GENOMIC DNA]</scope>
    <source>
        <strain evidence="2 3">PKUAC-SCTA183</strain>
    </source>
</reference>
<organism evidence="2 3">
    <name type="scientific">Thermoleptolyngbya sichuanensis A183</name>
    <dbReference type="NCBI Taxonomy" id="2737172"/>
    <lineage>
        <taxon>Bacteria</taxon>
        <taxon>Bacillati</taxon>
        <taxon>Cyanobacteriota</taxon>
        <taxon>Cyanophyceae</taxon>
        <taxon>Oculatellales</taxon>
        <taxon>Oculatellaceae</taxon>
        <taxon>Thermoleptolyngbya</taxon>
        <taxon>Thermoleptolyngbya sichuanensis</taxon>
    </lineage>
</organism>
<dbReference type="KEGG" id="theu:HPC62_21020"/>
<dbReference type="Pfam" id="PF04278">
    <property type="entry name" value="Tic22"/>
    <property type="match status" value="1"/>
</dbReference>
<dbReference type="Gene3D" id="3.40.1350.100">
    <property type="match status" value="2"/>
</dbReference>
<name>A0A6M8BPS2_9CYAN</name>
<evidence type="ECO:0000313" key="3">
    <source>
        <dbReference type="Proteomes" id="UP000505210"/>
    </source>
</evidence>
<dbReference type="EMBL" id="CP053661">
    <property type="protein sequence ID" value="QKD84325.1"/>
    <property type="molecule type" value="Genomic_DNA"/>
</dbReference>
<evidence type="ECO:0000313" key="2">
    <source>
        <dbReference type="EMBL" id="QKD84325.1"/>
    </source>
</evidence>
<proteinExistence type="predicted"/>
<dbReference type="InterPro" id="IPR007378">
    <property type="entry name" value="Tic22-like"/>
</dbReference>
<feature type="region of interest" description="Disordered" evidence="1">
    <location>
        <begin position="245"/>
        <end position="265"/>
    </location>
</feature>
<accession>A0A6M8BPS2</accession>
<dbReference type="PANTHER" id="PTHR33926">
    <property type="entry name" value="PROTEIN TIC 22, CHLOROPLASTIC"/>
    <property type="match status" value="1"/>
</dbReference>
<evidence type="ECO:0000256" key="1">
    <source>
        <dbReference type="SAM" id="MobiDB-lite"/>
    </source>
</evidence>
<feature type="compositionally biased region" description="Gly residues" evidence="1">
    <location>
        <begin position="252"/>
        <end position="265"/>
    </location>
</feature>
<dbReference type="RefSeq" id="WP_172358370.1">
    <property type="nucleotide sequence ID" value="NZ_CP053661.1"/>
</dbReference>
<protein>
    <recommendedName>
        <fullName evidence="4">Tic22 family protein</fullName>
    </recommendedName>
</protein>
<evidence type="ECO:0008006" key="4">
    <source>
        <dbReference type="Google" id="ProtNLM"/>
    </source>
</evidence>
<dbReference type="GO" id="GO:0015031">
    <property type="term" value="P:protein transport"/>
    <property type="evidence" value="ECO:0007669"/>
    <property type="project" value="InterPro"/>
</dbReference>
<dbReference type="AlphaFoldDB" id="A0A6M8BPS2"/>
<dbReference type="PANTHER" id="PTHR33926:SF4">
    <property type="entry name" value="PROTEIN TIC 22, CHLOROPLASTIC"/>
    <property type="match status" value="1"/>
</dbReference>
<dbReference type="Proteomes" id="UP000505210">
    <property type="component" value="Chromosome"/>
</dbReference>